<dbReference type="OrthoDB" id="1730907at2759"/>
<comment type="caution">
    <text evidence="1">The sequence shown here is derived from an EMBL/GenBank/DDBJ whole genome shotgun (WGS) entry which is preliminary data.</text>
</comment>
<protein>
    <submittedName>
        <fullName evidence="1">Uncharacterized protein</fullName>
    </submittedName>
</protein>
<dbReference type="EMBL" id="QJKJ01014220">
    <property type="protein sequence ID" value="RDX64809.1"/>
    <property type="molecule type" value="Genomic_DNA"/>
</dbReference>
<sequence>MALSKYDIVYLSQKAIKGSALTEHLAHHPILDYQPLQHEFCDEYIMIVEWNWSSFSLVEGPIFPFSARQGFNCTNNMEEYEACAMGIMMALNNKMMTELCEQFKIRHHNSTPYCPKMNELWKPPIKASRK</sequence>
<name>A0A371EFQ1_MUCPR</name>
<evidence type="ECO:0000313" key="1">
    <source>
        <dbReference type="EMBL" id="RDX64809.1"/>
    </source>
</evidence>
<gene>
    <name evidence="1" type="ORF">CR513_56592</name>
</gene>
<keyword evidence="2" id="KW-1185">Reference proteome</keyword>
<organism evidence="1 2">
    <name type="scientific">Mucuna pruriens</name>
    <name type="common">Velvet bean</name>
    <name type="synonym">Dolichos pruriens</name>
    <dbReference type="NCBI Taxonomy" id="157652"/>
    <lineage>
        <taxon>Eukaryota</taxon>
        <taxon>Viridiplantae</taxon>
        <taxon>Streptophyta</taxon>
        <taxon>Embryophyta</taxon>
        <taxon>Tracheophyta</taxon>
        <taxon>Spermatophyta</taxon>
        <taxon>Magnoliopsida</taxon>
        <taxon>eudicotyledons</taxon>
        <taxon>Gunneridae</taxon>
        <taxon>Pentapetalae</taxon>
        <taxon>rosids</taxon>
        <taxon>fabids</taxon>
        <taxon>Fabales</taxon>
        <taxon>Fabaceae</taxon>
        <taxon>Papilionoideae</taxon>
        <taxon>50 kb inversion clade</taxon>
        <taxon>NPAAA clade</taxon>
        <taxon>indigoferoid/millettioid clade</taxon>
        <taxon>Phaseoleae</taxon>
        <taxon>Mucuna</taxon>
    </lineage>
</organism>
<dbReference type="Proteomes" id="UP000257109">
    <property type="component" value="Unassembled WGS sequence"/>
</dbReference>
<accession>A0A371EFQ1</accession>
<feature type="non-terminal residue" evidence="1">
    <location>
        <position position="1"/>
    </location>
</feature>
<dbReference type="PANTHER" id="PTHR48475">
    <property type="entry name" value="RIBONUCLEASE H"/>
    <property type="match status" value="1"/>
</dbReference>
<evidence type="ECO:0000313" key="2">
    <source>
        <dbReference type="Proteomes" id="UP000257109"/>
    </source>
</evidence>
<dbReference type="PANTHER" id="PTHR48475:SF1">
    <property type="entry name" value="RNASE H TYPE-1 DOMAIN-CONTAINING PROTEIN"/>
    <property type="match status" value="1"/>
</dbReference>
<proteinExistence type="predicted"/>
<reference evidence="1" key="1">
    <citation type="submission" date="2018-05" db="EMBL/GenBank/DDBJ databases">
        <title>Draft genome of Mucuna pruriens seed.</title>
        <authorList>
            <person name="Nnadi N.E."/>
            <person name="Vos R."/>
            <person name="Hasami M.H."/>
            <person name="Devisetty U.K."/>
            <person name="Aguiy J.C."/>
        </authorList>
    </citation>
    <scope>NUCLEOTIDE SEQUENCE [LARGE SCALE GENOMIC DNA]</scope>
    <source>
        <strain evidence="1">JCA_2017</strain>
    </source>
</reference>
<dbReference type="AlphaFoldDB" id="A0A371EFQ1"/>